<feature type="domain" description="SBP-type" evidence="6">
    <location>
        <begin position="132"/>
        <end position="209"/>
    </location>
</feature>
<feature type="region of interest" description="Disordered" evidence="5">
    <location>
        <begin position="443"/>
        <end position="474"/>
    </location>
</feature>
<reference evidence="7 8" key="1">
    <citation type="journal article" date="2019" name="Nat. Plants">
        <title>Stout camphor tree genome fills gaps in understanding of flowering plant genome evolution.</title>
        <authorList>
            <person name="Chaw S.M."/>
            <person name="Liu Y.C."/>
            <person name="Wu Y.W."/>
            <person name="Wang H.Y."/>
            <person name="Lin C.I."/>
            <person name="Wu C.S."/>
            <person name="Ke H.M."/>
            <person name="Chang L.Y."/>
            <person name="Hsu C.Y."/>
            <person name="Yang H.T."/>
            <person name="Sudianto E."/>
            <person name="Hsu M.H."/>
            <person name="Wu K.P."/>
            <person name="Wang L.N."/>
            <person name="Leebens-Mack J.H."/>
            <person name="Tsai I.J."/>
        </authorList>
    </citation>
    <scope>NUCLEOTIDE SEQUENCE [LARGE SCALE GENOMIC DNA]</scope>
    <source>
        <strain evidence="8">cv. Chaw 1501</strain>
        <tissue evidence="7">Young leaves</tissue>
    </source>
</reference>
<evidence type="ECO:0000256" key="5">
    <source>
        <dbReference type="SAM" id="MobiDB-lite"/>
    </source>
</evidence>
<dbReference type="PANTHER" id="PTHR31251">
    <property type="entry name" value="SQUAMOSA PROMOTER-BINDING-LIKE PROTEIN 4"/>
    <property type="match status" value="1"/>
</dbReference>
<comment type="caution">
    <text evidence="7">The sequence shown here is derived from an EMBL/GenBank/DDBJ whole genome shotgun (WGS) entry which is preliminary data.</text>
</comment>
<dbReference type="Pfam" id="PF26102">
    <property type="entry name" value="Ig_SPL7"/>
    <property type="match status" value="1"/>
</dbReference>
<keyword evidence="8" id="KW-1185">Reference proteome</keyword>
<gene>
    <name evidence="7" type="ORF">CKAN_01810700</name>
</gene>
<organism evidence="7 8">
    <name type="scientific">Cinnamomum micranthum f. kanehirae</name>
    <dbReference type="NCBI Taxonomy" id="337451"/>
    <lineage>
        <taxon>Eukaryota</taxon>
        <taxon>Viridiplantae</taxon>
        <taxon>Streptophyta</taxon>
        <taxon>Embryophyta</taxon>
        <taxon>Tracheophyta</taxon>
        <taxon>Spermatophyta</taxon>
        <taxon>Magnoliopsida</taxon>
        <taxon>Magnoliidae</taxon>
        <taxon>Laurales</taxon>
        <taxon>Lauraceae</taxon>
        <taxon>Cinnamomum</taxon>
    </lineage>
</organism>
<name>A0A443PE63_9MAGN</name>
<dbReference type="InterPro" id="IPR036770">
    <property type="entry name" value="Ankyrin_rpt-contain_sf"/>
</dbReference>
<dbReference type="SUPFAM" id="SSF103612">
    <property type="entry name" value="SBT domain"/>
    <property type="match status" value="1"/>
</dbReference>
<evidence type="ECO:0000256" key="3">
    <source>
        <dbReference type="ARBA" id="ARBA00022833"/>
    </source>
</evidence>
<evidence type="ECO:0000256" key="4">
    <source>
        <dbReference type="PROSITE-ProRule" id="PRU00470"/>
    </source>
</evidence>
<dbReference type="PANTHER" id="PTHR31251:SF86">
    <property type="entry name" value="SQUAMOSA PROMOTER-BINDING-LIKE PROTEIN 1"/>
    <property type="match status" value="1"/>
</dbReference>
<dbReference type="Pfam" id="PF03110">
    <property type="entry name" value="SBP"/>
    <property type="match status" value="1"/>
</dbReference>
<dbReference type="SUPFAM" id="SSF48403">
    <property type="entry name" value="Ankyrin repeat"/>
    <property type="match status" value="1"/>
</dbReference>
<dbReference type="InterPro" id="IPR044817">
    <property type="entry name" value="SBP-like"/>
</dbReference>
<dbReference type="STRING" id="337451.A0A443PE63"/>
<dbReference type="Gene3D" id="4.10.1100.10">
    <property type="entry name" value="Transcription factor, SBP-box domain"/>
    <property type="match status" value="1"/>
</dbReference>
<protein>
    <submittedName>
        <fullName evidence="7">Squamosa promoter-binding-like protein 1</fullName>
    </submittedName>
</protein>
<dbReference type="OrthoDB" id="514967at2759"/>
<dbReference type="Proteomes" id="UP000283530">
    <property type="component" value="Unassembled WGS sequence"/>
</dbReference>
<dbReference type="InterPro" id="IPR004333">
    <property type="entry name" value="SBP_dom"/>
</dbReference>
<dbReference type="PROSITE" id="PS51141">
    <property type="entry name" value="ZF_SBP"/>
    <property type="match status" value="1"/>
</dbReference>
<sequence length="1033" mass="116557">MEMPNGSDEMRQMRAPVEHNFMVKGKQVVLEKQNTEWDLNEWKWDGNLFIAERRSFSNAEEVLPIDAVGKDGKAVDKRRKLSVLKDDEFGEGDASLTLKLGGEVKRIEEREDGSCEDKNGKRVKSQSSLLKHPSCQVDDCNVNLNDVRDYHRRHKVCETHAKSTSVLLGGVLQRFCQQCSRFHLLQEFDEEKRSCRRQLAGHNRRRRKNTLDTIVSDHPLKDDQASRYILFYLLKILTNLQSKNSDHSKDQDLLLQLLRTLSGPKVITEPEILSALAHLLSQTSTEVCAEKDISILSESLRGGATVPEISAIVRSTAAASSSISSQDHIMDVTNCMPMNVARPCQLQVPLPARNPLNEIIGSVPLQDTNAVCPIGDGPPRMQSDACYLMPSKEAKVGEQNRTKINDFDLNSSYNESQDCREGSQKLSQNDWKIPQIGHYNFPSWPNQDIPQTITANSSGNSESTSDKSRSSSGEDLRCCTDQIIFKLFGKDPSDLPHVLRAQIQSWLLHSPTNIESHIKPGCLVLTIYTRLSKHVWEELCNNLTSSLKRLLEASDDNFWRTGWICAKVGLQLAFIYDGRVLLDMPLPSSQDAPSIISVTPVAVDLSEESLFTVKGWNLGRTTTKLLCAFHGKQIVQEIGFDTIEMNGFGSSSDSSESLDGYNVETQTLCFTCSFSKTVGRGFIEVEDHGLGSGFFPFIVAEQEICSELRTLEIIFTSNEMSSRNQVIQFLMEFGWLLERSRHLISRPELTALRSTEFSSVRFKWLLEFSIDRDWCAVVKKILDIVFDRRVGGPDLSVDQLLNEVSPLHRAVRRNCRPMVDFLLKYSPEEKRALESSQEIKFSKQTFKSNKKGPAGITPLHIAASIEGADDVLNLLTDDPEQEWVQTWEKDHDASGFTPENYARQRGHDKYIDLVQRKKTNKASPKHLILDLSSSLPATRRVEESLSMSQGTFVKQKHTALNVDSRSMEQFKCQACEQMSVYRSGHRFLNYRPAILSMVAIAAVCVCVGLLLKSPPEVLFVVAFRWELIDYGYM</sequence>
<dbReference type="GO" id="GO:0003677">
    <property type="term" value="F:DNA binding"/>
    <property type="evidence" value="ECO:0007669"/>
    <property type="project" value="InterPro"/>
</dbReference>
<evidence type="ECO:0000259" key="6">
    <source>
        <dbReference type="PROSITE" id="PS51141"/>
    </source>
</evidence>
<keyword evidence="2 4" id="KW-0863">Zinc-finger</keyword>
<proteinExistence type="predicted"/>
<accession>A0A443PE63</accession>
<feature type="compositionally biased region" description="Basic and acidic residues" evidence="5">
    <location>
        <begin position="464"/>
        <end position="474"/>
    </location>
</feature>
<feature type="compositionally biased region" description="Polar residues" evidence="5">
    <location>
        <begin position="443"/>
        <end position="460"/>
    </location>
</feature>
<evidence type="ECO:0000313" key="7">
    <source>
        <dbReference type="EMBL" id="RWR89060.1"/>
    </source>
</evidence>
<keyword evidence="3" id="KW-0862">Zinc</keyword>
<dbReference type="AlphaFoldDB" id="A0A443PE63"/>
<feature type="region of interest" description="Disordered" evidence="5">
    <location>
        <begin position="406"/>
        <end position="427"/>
    </location>
</feature>
<dbReference type="EMBL" id="QPKB01000007">
    <property type="protein sequence ID" value="RWR89060.1"/>
    <property type="molecule type" value="Genomic_DNA"/>
</dbReference>
<dbReference type="GO" id="GO:0005634">
    <property type="term" value="C:nucleus"/>
    <property type="evidence" value="ECO:0007669"/>
    <property type="project" value="InterPro"/>
</dbReference>
<evidence type="ECO:0000256" key="2">
    <source>
        <dbReference type="ARBA" id="ARBA00022771"/>
    </source>
</evidence>
<evidence type="ECO:0000256" key="1">
    <source>
        <dbReference type="ARBA" id="ARBA00022723"/>
    </source>
</evidence>
<keyword evidence="1" id="KW-0479">Metal-binding</keyword>
<evidence type="ECO:0000313" key="8">
    <source>
        <dbReference type="Proteomes" id="UP000283530"/>
    </source>
</evidence>
<dbReference type="Gene3D" id="1.25.40.20">
    <property type="entry name" value="Ankyrin repeat-containing domain"/>
    <property type="match status" value="1"/>
</dbReference>
<dbReference type="InterPro" id="IPR036893">
    <property type="entry name" value="SBP_sf"/>
</dbReference>
<dbReference type="GO" id="GO:0008270">
    <property type="term" value="F:zinc ion binding"/>
    <property type="evidence" value="ECO:0007669"/>
    <property type="project" value="UniProtKB-KW"/>
</dbReference>